<evidence type="ECO:0008006" key="3">
    <source>
        <dbReference type="Google" id="ProtNLM"/>
    </source>
</evidence>
<dbReference type="EMBL" id="BQNJ01000001">
    <property type="protein sequence ID" value="GKG99366.1"/>
    <property type="molecule type" value="Genomic_DNA"/>
</dbReference>
<dbReference type="Proteomes" id="UP001055091">
    <property type="component" value="Unassembled WGS sequence"/>
</dbReference>
<organism evidence="1 2">
    <name type="scientific">Hungatella hathewayi</name>
    <dbReference type="NCBI Taxonomy" id="154046"/>
    <lineage>
        <taxon>Bacteria</taxon>
        <taxon>Bacillati</taxon>
        <taxon>Bacillota</taxon>
        <taxon>Clostridia</taxon>
        <taxon>Lachnospirales</taxon>
        <taxon>Lachnospiraceae</taxon>
        <taxon>Hungatella</taxon>
    </lineage>
</organism>
<gene>
    <name evidence="1" type="ORF">CE91St55_13480</name>
</gene>
<proteinExistence type="predicted"/>
<comment type="caution">
    <text evidence="1">The sequence shown here is derived from an EMBL/GenBank/DDBJ whole genome shotgun (WGS) entry which is preliminary data.</text>
</comment>
<name>A0AA37JEF5_9FIRM</name>
<reference evidence="1" key="1">
    <citation type="submission" date="2022-01" db="EMBL/GenBank/DDBJ databases">
        <title>Novel bile acid biosynthetic pathways are enriched in the microbiome of centenarians.</title>
        <authorList>
            <person name="Sato Y."/>
            <person name="Atarashi K."/>
            <person name="Plichta R.D."/>
            <person name="Arai Y."/>
            <person name="Sasajima S."/>
            <person name="Kearney M.S."/>
            <person name="Suda W."/>
            <person name="Takeshita K."/>
            <person name="Sasaki T."/>
            <person name="Okamoto S."/>
            <person name="Skelly N.A."/>
            <person name="Okamura Y."/>
            <person name="Vlamakis H."/>
            <person name="Li Y."/>
            <person name="Tanoue T."/>
            <person name="Takei H."/>
            <person name="Nittono H."/>
            <person name="Narushima S."/>
            <person name="Irie J."/>
            <person name="Itoh H."/>
            <person name="Moriya K."/>
            <person name="Sugiura Y."/>
            <person name="Suematsu M."/>
            <person name="Moritoki N."/>
            <person name="Shibata S."/>
            <person name="Littman R.D."/>
            <person name="Fischbach A.M."/>
            <person name="Uwamino Y."/>
            <person name="Inoue T."/>
            <person name="Honda A."/>
            <person name="Hattori M."/>
            <person name="Murai T."/>
            <person name="Xavier J.R."/>
            <person name="Hirose N."/>
            <person name="Honda K."/>
        </authorList>
    </citation>
    <scope>NUCLEOTIDE SEQUENCE</scope>
    <source>
        <strain evidence="1">CE91-St55</strain>
    </source>
</reference>
<evidence type="ECO:0000313" key="2">
    <source>
        <dbReference type="Proteomes" id="UP001055091"/>
    </source>
</evidence>
<protein>
    <recommendedName>
        <fullName evidence="3">Neutral/alkaline non-lysosomal ceramidase N-terminal domain-containing protein</fullName>
    </recommendedName>
</protein>
<sequence length="451" mass="50389">MGKLKAGAVKKCITPTADFYPMTGFMGMRGAEEVLHDLYIRIVVLENEYTRFLFLNIDSGPSPDAEIKEEISEKFQIPTGHMVAVWTHNHSAGIKWSNDPAKEKEYKYFKQIVEPAIFSGIAEALERLKPARYGFGEGKSYINVCRDRQFEDGHWMQAPNFEGPSDKTLAVMKFEDYEGSLIAAVVNYGCHATAAFMTPDFDGKIKTTGGFPSIAGDYVEERYGNNAVCLWTSGSAGDQNPVAAIGFLRRYEVDGYNEPLQYPPGVAYLLQRSIAQEHAVDIIRTLKTINRMKDHMEIMGTTSVLDMPGHHPEEGANVRITWQITENNIRNTKPELLVNDRSPLKSTRCKMIQEGQSHMQMQVSVLGDVAWVGASGELYSEIGMKLKKASPFKNTVVVTHTHGDAMFNGGYILSDSAADHDVFQFYSSETHPGHNDDAIVNNMMNMFDQLI</sequence>
<dbReference type="AlphaFoldDB" id="A0AA37JEF5"/>
<dbReference type="RefSeq" id="WP_118040715.1">
    <property type="nucleotide sequence ID" value="NZ_BQNJ01000001.1"/>
</dbReference>
<accession>A0AA37JEF5</accession>
<evidence type="ECO:0000313" key="1">
    <source>
        <dbReference type="EMBL" id="GKG99366.1"/>
    </source>
</evidence>